<dbReference type="EMBL" id="NKXS01002642">
    <property type="protein sequence ID" value="PIN12668.1"/>
    <property type="molecule type" value="Genomic_DNA"/>
</dbReference>
<keyword evidence="4" id="KW-1185">Reference proteome</keyword>
<reference evidence="4" key="1">
    <citation type="journal article" date="2018" name="Gigascience">
        <title>Genome assembly of the Pink Ipe (Handroanthus impetiginosus, Bignoniaceae), a highly valued, ecologically keystone Neotropical timber forest tree.</title>
        <authorList>
            <person name="Silva-Junior O.B."/>
            <person name="Grattapaglia D."/>
            <person name="Novaes E."/>
            <person name="Collevatti R.G."/>
        </authorList>
    </citation>
    <scope>NUCLEOTIDE SEQUENCE [LARGE SCALE GENOMIC DNA]</scope>
    <source>
        <strain evidence="4">cv. UFG-1</strain>
    </source>
</reference>
<name>A0A2G9H580_9LAMI</name>
<evidence type="ECO:0000313" key="4">
    <source>
        <dbReference type="Proteomes" id="UP000231279"/>
    </source>
</evidence>
<dbReference type="OrthoDB" id="6159439at2759"/>
<dbReference type="AlphaFoldDB" id="A0A2G9H580"/>
<feature type="compositionally biased region" description="Acidic residues" evidence="1">
    <location>
        <begin position="13"/>
        <end position="22"/>
    </location>
</feature>
<dbReference type="Pfam" id="PF24818">
    <property type="entry name" value="PH_TRF2_HOY1"/>
    <property type="match status" value="1"/>
</dbReference>
<gene>
    <name evidence="3" type="ORF">CDL12_14708</name>
</gene>
<protein>
    <recommendedName>
        <fullName evidence="2">TRF2/HOY1 PH-like domain-containing protein</fullName>
    </recommendedName>
</protein>
<feature type="compositionally biased region" description="Basic and acidic residues" evidence="1">
    <location>
        <begin position="134"/>
        <end position="143"/>
    </location>
</feature>
<feature type="region of interest" description="Disordered" evidence="1">
    <location>
        <begin position="1"/>
        <end position="22"/>
    </location>
</feature>
<dbReference type="PANTHER" id="PTHR33494:SF5">
    <property type="entry name" value="F10A16.6 PROTEIN"/>
    <property type="match status" value="1"/>
</dbReference>
<feature type="region of interest" description="Disordered" evidence="1">
    <location>
        <begin position="36"/>
        <end position="61"/>
    </location>
</feature>
<dbReference type="STRING" id="429701.A0A2G9H580"/>
<evidence type="ECO:0000256" key="1">
    <source>
        <dbReference type="SAM" id="MobiDB-lite"/>
    </source>
</evidence>
<accession>A0A2G9H580</accession>
<dbReference type="Proteomes" id="UP000231279">
    <property type="component" value="Unassembled WGS sequence"/>
</dbReference>
<feature type="compositionally biased region" description="Low complexity" evidence="1">
    <location>
        <begin position="36"/>
        <end position="50"/>
    </location>
</feature>
<evidence type="ECO:0000259" key="2">
    <source>
        <dbReference type="Pfam" id="PF24818"/>
    </source>
</evidence>
<comment type="caution">
    <text evidence="3">The sequence shown here is derived from an EMBL/GenBank/DDBJ whole genome shotgun (WGS) entry which is preliminary data.</text>
</comment>
<proteinExistence type="predicted"/>
<organism evidence="3 4">
    <name type="scientific">Handroanthus impetiginosus</name>
    <dbReference type="NCBI Taxonomy" id="429701"/>
    <lineage>
        <taxon>Eukaryota</taxon>
        <taxon>Viridiplantae</taxon>
        <taxon>Streptophyta</taxon>
        <taxon>Embryophyta</taxon>
        <taxon>Tracheophyta</taxon>
        <taxon>Spermatophyta</taxon>
        <taxon>Magnoliopsida</taxon>
        <taxon>eudicotyledons</taxon>
        <taxon>Gunneridae</taxon>
        <taxon>Pentapetalae</taxon>
        <taxon>asterids</taxon>
        <taxon>lamiids</taxon>
        <taxon>Lamiales</taxon>
        <taxon>Bignoniaceae</taxon>
        <taxon>Crescentiina</taxon>
        <taxon>Tabebuia alliance</taxon>
        <taxon>Handroanthus</taxon>
    </lineage>
</organism>
<dbReference type="PANTHER" id="PTHR33494">
    <property type="entry name" value="OS02G0793800 PROTEIN"/>
    <property type="match status" value="1"/>
</dbReference>
<sequence length="653" mass="73449">MNDDQKNENIILGEEEEGDEEGVEAFVSSVLNTFEYENSSDNGSENSSINNDERVTVDRSPLGLKLSKTKSFMNLLSSKFQSLPDQKFEKDDSIQDTDTFTDKKFEGSDPIQDTDTSTDQKFEGSDSIQDTDTSTDKNFERSDSIQNTDPSPTYKYQKLKASNFPIKCVKIGAWQRISRYDGELVAKFYYAKQKIIWEFIDGPLKSKIEILWSDISAIKAILHDNQPGVLALELSNRPTFFKEVDPQPRKHSVWKPWIDFTGNHASISRRHCGYFAPKVLDRHYEKLLECDPRLFELNQQPFPSSQSPFFNSLRVRAPRNIPHNSNNLGQGVSPVMQHPNLNPTRRAARAFLPMVQYSNSNPTRIAIGEVSPILQCPNSNPTRIGIGEVLPMVQCPNSNPTRIASGEFPPMVQYSNPNPSPNPSRIGSGEVSPMVQYPNSNPTSIANGKVVPMVQYRSPNPTRIAGRQVLPMLQCPNTNPTRIATRGVSAMVQYPNSNPIKRTLGEVSVTMQGPNPNRTKVATGEVSSMVQHPNSNLTRIATIGVSPMMQYRNPNPNRNQNTRYPNNPTAGALVRVTPNQSFIRPPLIDTNGRPINYQVVNRRPPEMVNFPGQNSNYKQDQSMRASQNCNSNDQIELSDIENFIMQDYQEYNP</sequence>
<feature type="domain" description="TRF2/HOY1 PH-like" evidence="2">
    <location>
        <begin position="163"/>
        <end position="280"/>
    </location>
</feature>
<feature type="region of interest" description="Disordered" evidence="1">
    <location>
        <begin position="86"/>
        <end position="153"/>
    </location>
</feature>
<dbReference type="InterPro" id="IPR057939">
    <property type="entry name" value="TRF2_HOY1_PH"/>
</dbReference>
<evidence type="ECO:0000313" key="3">
    <source>
        <dbReference type="EMBL" id="PIN12668.1"/>
    </source>
</evidence>